<dbReference type="InterPro" id="IPR012941">
    <property type="entry name" value="Phe_hydrox_C_dim_dom"/>
</dbReference>
<feature type="domain" description="FAD-binding" evidence="5">
    <location>
        <begin position="3"/>
        <end position="327"/>
    </location>
</feature>
<dbReference type="InterPro" id="IPR036188">
    <property type="entry name" value="FAD/NAD-bd_sf"/>
</dbReference>
<comment type="similarity">
    <text evidence="1">Belongs to the PheA/TfdB FAD monooxygenase family.</text>
</comment>
<dbReference type="InterPro" id="IPR038220">
    <property type="entry name" value="PHOX_C_sf"/>
</dbReference>
<evidence type="ECO:0000256" key="3">
    <source>
        <dbReference type="ARBA" id="ARBA00022827"/>
    </source>
</evidence>
<dbReference type="InterPro" id="IPR002938">
    <property type="entry name" value="FAD-bd"/>
</dbReference>
<dbReference type="Gene3D" id="3.30.9.10">
    <property type="entry name" value="D-Amino Acid Oxidase, subunit A, domain 2"/>
    <property type="match status" value="1"/>
</dbReference>
<dbReference type="PANTHER" id="PTHR43004:SF4">
    <property type="entry name" value="FAD-BINDING DOMAIN-CONTAINING PROTEIN"/>
    <property type="match status" value="1"/>
</dbReference>
<keyword evidence="3" id="KW-0274">FAD</keyword>
<dbReference type="STRING" id="1081109.A0A168CLJ3"/>
<evidence type="ECO:0000256" key="2">
    <source>
        <dbReference type="ARBA" id="ARBA00022630"/>
    </source>
</evidence>
<dbReference type="EMBL" id="AZGY01000007">
    <property type="protein sequence ID" value="KZZ96755.1"/>
    <property type="molecule type" value="Genomic_DNA"/>
</dbReference>
<evidence type="ECO:0000259" key="5">
    <source>
        <dbReference type="Pfam" id="PF01494"/>
    </source>
</evidence>
<comment type="caution">
    <text evidence="7">The sequence shown here is derived from an EMBL/GenBank/DDBJ whole genome shotgun (WGS) entry which is preliminary data.</text>
</comment>
<dbReference type="PANTHER" id="PTHR43004">
    <property type="entry name" value="TRK SYSTEM POTASSIUM UPTAKE PROTEIN"/>
    <property type="match status" value="1"/>
</dbReference>
<evidence type="ECO:0000256" key="4">
    <source>
        <dbReference type="ARBA" id="ARBA00023002"/>
    </source>
</evidence>
<dbReference type="AlphaFoldDB" id="A0A168CLJ3"/>
<gene>
    <name evidence="7" type="ORF">AAL_03984</name>
</gene>
<dbReference type="Pfam" id="PF07976">
    <property type="entry name" value="Phe_hydrox_dim"/>
    <property type="match status" value="1"/>
</dbReference>
<evidence type="ECO:0000259" key="6">
    <source>
        <dbReference type="Pfam" id="PF07976"/>
    </source>
</evidence>
<dbReference type="Gene3D" id="3.50.50.60">
    <property type="entry name" value="FAD/NAD(P)-binding domain"/>
    <property type="match status" value="1"/>
</dbReference>
<dbReference type="GO" id="GO:0071949">
    <property type="term" value="F:FAD binding"/>
    <property type="evidence" value="ECO:0007669"/>
    <property type="project" value="InterPro"/>
</dbReference>
<keyword evidence="8" id="KW-1185">Reference proteome</keyword>
<organism evidence="7 8">
    <name type="scientific">Moelleriella libera RCEF 2490</name>
    <dbReference type="NCBI Taxonomy" id="1081109"/>
    <lineage>
        <taxon>Eukaryota</taxon>
        <taxon>Fungi</taxon>
        <taxon>Dikarya</taxon>
        <taxon>Ascomycota</taxon>
        <taxon>Pezizomycotina</taxon>
        <taxon>Sordariomycetes</taxon>
        <taxon>Hypocreomycetidae</taxon>
        <taxon>Hypocreales</taxon>
        <taxon>Clavicipitaceae</taxon>
        <taxon>Moelleriella</taxon>
    </lineage>
</organism>
<sequence length="577" mass="64507">MDERSSQTAVGRADGLQPKTIETLQMLRLADKLLSCGVRVYDICLWSGSKTSALQRVGREIHYPSADVDVIHPFILLCHQGMVEDVLIQDLERSGIEVWRNHTFEQCRPCDAETAPETLQIQCAVSGEGQATYVSSYLVGCDGAKSKVRDGIADSRPEDTPHGSVWGVLDGELDTDFPDIWSKTLVTKEFGSVLIIPRERNMTRFYIEAKEASSARILSKELIMDQARRVLGPYRLEWLSVEWFGNYRVSQRVAGRFCDDELRTFIAGDAGHTHSPKAAQGMNTSMHDSWNLGWKLNLAVRGLALRHVLLSSYEDERKKIAHDLIDFDVDHANEIAAGDAQRLAQNFRTHTRFIAGVGVEYGRNKLNDGESDGGLRAGCNLLPARATRRIDANPVHVQLDVPMLGQFRVYFVVPDIRREQAKSFLSAVDSHVTSPSSFLSRISAAARTSYVSKPRPTHHEHRYVRPERYTQVSELFSFCLITRAPKSAFEIQHLPPMFARSPWTVYVDDVEEVSPSGLTLTEKWFGSLSAGEAGIANVRPDGYVGSMAKWDFSDEDAGAKATVWMTDYYGGFLQVPC</sequence>
<dbReference type="Gene3D" id="3.40.30.20">
    <property type="match status" value="1"/>
</dbReference>
<dbReference type="Pfam" id="PF01494">
    <property type="entry name" value="FAD_binding_3"/>
    <property type="match status" value="1"/>
</dbReference>
<keyword evidence="2" id="KW-0285">Flavoprotein</keyword>
<dbReference type="PRINTS" id="PR00420">
    <property type="entry name" value="RNGMNOXGNASE"/>
</dbReference>
<accession>A0A168CLJ3</accession>
<evidence type="ECO:0000313" key="7">
    <source>
        <dbReference type="EMBL" id="KZZ96755.1"/>
    </source>
</evidence>
<dbReference type="SUPFAM" id="SSF51905">
    <property type="entry name" value="FAD/NAD(P)-binding domain"/>
    <property type="match status" value="1"/>
</dbReference>
<keyword evidence="4" id="KW-0560">Oxidoreductase</keyword>
<dbReference type="InterPro" id="IPR036249">
    <property type="entry name" value="Thioredoxin-like_sf"/>
</dbReference>
<evidence type="ECO:0000256" key="1">
    <source>
        <dbReference type="ARBA" id="ARBA00007801"/>
    </source>
</evidence>
<protein>
    <submittedName>
        <fullName evidence="7">FAD binding domain-containing protein</fullName>
    </submittedName>
</protein>
<dbReference type="SUPFAM" id="SSF54373">
    <property type="entry name" value="FAD-linked reductases, C-terminal domain"/>
    <property type="match status" value="1"/>
</dbReference>
<dbReference type="GO" id="GO:0016709">
    <property type="term" value="F:oxidoreductase activity, acting on paired donors, with incorporation or reduction of molecular oxygen, NAD(P)H as one donor, and incorporation of one atom of oxygen"/>
    <property type="evidence" value="ECO:0007669"/>
    <property type="project" value="UniProtKB-ARBA"/>
</dbReference>
<evidence type="ECO:0000313" key="8">
    <source>
        <dbReference type="Proteomes" id="UP000078544"/>
    </source>
</evidence>
<dbReference type="Proteomes" id="UP000078544">
    <property type="component" value="Unassembled WGS sequence"/>
</dbReference>
<dbReference type="InterPro" id="IPR050641">
    <property type="entry name" value="RIFMO-like"/>
</dbReference>
<feature type="domain" description="Phenol hydroxylase-like C-terminal dimerisation" evidence="6">
    <location>
        <begin position="373"/>
        <end position="551"/>
    </location>
</feature>
<reference evidence="7 8" key="1">
    <citation type="journal article" date="2016" name="Genome Biol. Evol.">
        <title>Divergent and convergent evolution of fungal pathogenicity.</title>
        <authorList>
            <person name="Shang Y."/>
            <person name="Xiao G."/>
            <person name="Zheng P."/>
            <person name="Cen K."/>
            <person name="Zhan S."/>
            <person name="Wang C."/>
        </authorList>
    </citation>
    <scope>NUCLEOTIDE SEQUENCE [LARGE SCALE GENOMIC DNA]</scope>
    <source>
        <strain evidence="7 8">RCEF 2490</strain>
    </source>
</reference>
<dbReference type="OrthoDB" id="5325318at2759"/>
<proteinExistence type="inferred from homology"/>
<dbReference type="SUPFAM" id="SSF52833">
    <property type="entry name" value="Thioredoxin-like"/>
    <property type="match status" value="1"/>
</dbReference>
<name>A0A168CLJ3_9HYPO</name>